<proteinExistence type="predicted"/>
<organism evidence="2 3">
    <name type="scientific">Jannaschia helgolandensis</name>
    <dbReference type="NCBI Taxonomy" id="188906"/>
    <lineage>
        <taxon>Bacteria</taxon>
        <taxon>Pseudomonadati</taxon>
        <taxon>Pseudomonadota</taxon>
        <taxon>Alphaproteobacteria</taxon>
        <taxon>Rhodobacterales</taxon>
        <taxon>Roseobacteraceae</taxon>
        <taxon>Jannaschia</taxon>
    </lineage>
</organism>
<name>A0A1H7L6N1_9RHOB</name>
<evidence type="ECO:0000313" key="2">
    <source>
        <dbReference type="EMBL" id="SEK94480.1"/>
    </source>
</evidence>
<keyword evidence="3" id="KW-1185">Reference proteome</keyword>
<accession>A0A1H7L6N1</accession>
<dbReference type="STRING" id="188906.SAMN04488526_1621"/>
<dbReference type="RefSeq" id="WP_092761639.1">
    <property type="nucleotide sequence ID" value="NZ_FNZQ01000002.1"/>
</dbReference>
<protein>
    <submittedName>
        <fullName evidence="2">Hint domain-containing protein</fullName>
    </submittedName>
</protein>
<reference evidence="2 3" key="1">
    <citation type="submission" date="2016-10" db="EMBL/GenBank/DDBJ databases">
        <authorList>
            <person name="de Groot N.N."/>
        </authorList>
    </citation>
    <scope>NUCLEOTIDE SEQUENCE [LARGE SCALE GENOMIC DNA]</scope>
    <source>
        <strain evidence="2 3">DSM 14858</strain>
    </source>
</reference>
<dbReference type="Pfam" id="PF13403">
    <property type="entry name" value="Hint_2"/>
    <property type="match status" value="1"/>
</dbReference>
<dbReference type="InterPro" id="IPR028992">
    <property type="entry name" value="Hedgehog/Intein_dom"/>
</dbReference>
<dbReference type="Proteomes" id="UP000199283">
    <property type="component" value="Unassembled WGS sequence"/>
</dbReference>
<evidence type="ECO:0000313" key="3">
    <source>
        <dbReference type="Proteomes" id="UP000199283"/>
    </source>
</evidence>
<dbReference type="AlphaFoldDB" id="A0A1H7L6N1"/>
<evidence type="ECO:0000259" key="1">
    <source>
        <dbReference type="Pfam" id="PF13403"/>
    </source>
</evidence>
<dbReference type="EMBL" id="FNZQ01000002">
    <property type="protein sequence ID" value="SEK94480.1"/>
    <property type="molecule type" value="Genomic_DNA"/>
</dbReference>
<sequence length="190" mass="20524">MSDVKLFSHDAFPIAGSPETIPRFVPGTRLSTPDGPCGIEMLAVGDTVITRAGPMRIARLGEMRKSRADWTFDRSAWPVRIPVGSLGNSRPMRLSPDQRILLSGETLARICGVAEVSVPVRDLIGLRGLIVERPLADLRYHGLSFGLPAVVEAEGVPCEVDTGEAATLDRDLVRAAFQAMHAVGEPVMKR</sequence>
<dbReference type="OrthoDB" id="7685535at2"/>
<gene>
    <name evidence="2" type="ORF">SAMN04488526_1621</name>
</gene>
<feature type="domain" description="Hedgehog/Intein (Hint)" evidence="1">
    <location>
        <begin position="24"/>
        <end position="159"/>
    </location>
</feature>